<gene>
    <name evidence="2" type="ORF">PAECIP111802_07319</name>
</gene>
<accession>A0ABM8VUT3</accession>
<dbReference type="RefSeq" id="WP_218103425.1">
    <property type="nucleotide sequence ID" value="NZ_CAJVCE010000057.1"/>
</dbReference>
<dbReference type="InterPro" id="IPR005122">
    <property type="entry name" value="Uracil-DNA_glycosylase-like"/>
</dbReference>
<comment type="caution">
    <text evidence="2">The sequence shown here is derived from an EMBL/GenBank/DDBJ whole genome shotgun (WGS) entry which is preliminary data.</text>
</comment>
<evidence type="ECO:0000259" key="1">
    <source>
        <dbReference type="SMART" id="SM00986"/>
    </source>
</evidence>
<dbReference type="Pfam" id="PF03167">
    <property type="entry name" value="UDG"/>
    <property type="match status" value="1"/>
</dbReference>
<dbReference type="PANTHER" id="PTHR42160:SF1">
    <property type="entry name" value="URACIL-DNA GLYCOSYLASE SUPERFAMILY PROTEIN"/>
    <property type="match status" value="1"/>
</dbReference>
<sequence length="190" mass="22031">MNFNELKENILMCQDCKGKFGFAPVPIFHGNERSKIMQISQAPSNNVHITKKPFNDPTGAKLKYKWYQITDDVFYNQDNFYITALSHCFPGKNANGGDNLPPLACARKWLTKELELVDNKLFVIIGSKAAKFLFPNENFEHLVFKNNLINNKPTIVLPHPSPLNIKWFKDHPQFEEKRLKEIREAIWNVL</sequence>
<name>A0ABM8VUT3_9BACL</name>
<evidence type="ECO:0000313" key="3">
    <source>
        <dbReference type="Proteomes" id="UP000730618"/>
    </source>
</evidence>
<feature type="domain" description="Uracil-DNA glycosylase-like" evidence="1">
    <location>
        <begin position="27"/>
        <end position="183"/>
    </location>
</feature>
<dbReference type="PANTHER" id="PTHR42160">
    <property type="entry name" value="URACIL-DNA GLYCOSYLASE SUPERFAMILY PROTEIN"/>
    <property type="match status" value="1"/>
</dbReference>
<dbReference type="SMART" id="SM00987">
    <property type="entry name" value="UreE_C"/>
    <property type="match status" value="1"/>
</dbReference>
<proteinExistence type="predicted"/>
<evidence type="ECO:0000313" key="2">
    <source>
        <dbReference type="EMBL" id="CAG7659068.1"/>
    </source>
</evidence>
<dbReference type="EMBL" id="CAJVCE010000057">
    <property type="protein sequence ID" value="CAG7659068.1"/>
    <property type="molecule type" value="Genomic_DNA"/>
</dbReference>
<dbReference type="SMART" id="SM00986">
    <property type="entry name" value="UDG"/>
    <property type="match status" value="1"/>
</dbReference>
<keyword evidence="3" id="KW-1185">Reference proteome</keyword>
<dbReference type="CDD" id="cd10033">
    <property type="entry name" value="UDG_like"/>
    <property type="match status" value="1"/>
</dbReference>
<reference evidence="2 3" key="1">
    <citation type="submission" date="2021-06" db="EMBL/GenBank/DDBJ databases">
        <authorList>
            <person name="Criscuolo A."/>
        </authorList>
    </citation>
    <scope>NUCLEOTIDE SEQUENCE [LARGE SCALE GENOMIC DNA]</scope>
    <source>
        <strain evidence="3">CIP 111802</strain>
    </source>
</reference>
<organism evidence="2 3">
    <name type="scientific">Paenibacillus allorhizosphaerae</name>
    <dbReference type="NCBI Taxonomy" id="2849866"/>
    <lineage>
        <taxon>Bacteria</taxon>
        <taxon>Bacillati</taxon>
        <taxon>Bacillota</taxon>
        <taxon>Bacilli</taxon>
        <taxon>Bacillales</taxon>
        <taxon>Paenibacillaceae</taxon>
        <taxon>Paenibacillus</taxon>
    </lineage>
</organism>
<dbReference type="Proteomes" id="UP000730618">
    <property type="component" value="Unassembled WGS sequence"/>
</dbReference>
<dbReference type="InterPro" id="IPR047124">
    <property type="entry name" value="HI_0220.2"/>
</dbReference>
<protein>
    <recommendedName>
        <fullName evidence="1">Uracil-DNA glycosylase-like domain-containing protein</fullName>
    </recommendedName>
</protein>